<dbReference type="Proteomes" id="UP001165240">
    <property type="component" value="Unassembled WGS sequence"/>
</dbReference>
<dbReference type="AlphaFoldDB" id="A0AAX6BT43"/>
<evidence type="ECO:0000313" key="2">
    <source>
        <dbReference type="Proteomes" id="UP001165240"/>
    </source>
</evidence>
<dbReference type="GO" id="GO:0003677">
    <property type="term" value="F:DNA binding"/>
    <property type="evidence" value="ECO:0007669"/>
    <property type="project" value="InterPro"/>
</dbReference>
<protein>
    <recommendedName>
        <fullName evidence="3">Transcriptional regulator</fullName>
    </recommendedName>
</protein>
<dbReference type="EMBL" id="BSYK01000004">
    <property type="protein sequence ID" value="GMG76951.1"/>
    <property type="molecule type" value="Genomic_DNA"/>
</dbReference>
<name>A0AAX6BT43_PRIMG</name>
<dbReference type="InterPro" id="IPR001387">
    <property type="entry name" value="Cro/C1-type_HTH"/>
</dbReference>
<accession>A0AAX6BT43</accession>
<dbReference type="SUPFAM" id="SSF47413">
    <property type="entry name" value="lambda repressor-like DNA-binding domains"/>
    <property type="match status" value="1"/>
</dbReference>
<dbReference type="InterPro" id="IPR010982">
    <property type="entry name" value="Lambda_DNA-bd_dom_sf"/>
</dbReference>
<comment type="caution">
    <text evidence="1">The sequence shown here is derived from an EMBL/GenBank/DDBJ whole genome shotgun (WGS) entry which is preliminary data.</text>
</comment>
<evidence type="ECO:0008006" key="3">
    <source>
        <dbReference type="Google" id="ProtNLM"/>
    </source>
</evidence>
<proteinExistence type="predicted"/>
<evidence type="ECO:0000313" key="1">
    <source>
        <dbReference type="EMBL" id="GMG76951.1"/>
    </source>
</evidence>
<organism evidence="1 2">
    <name type="scientific">Priestia megaterium</name>
    <name type="common">Bacillus megaterium</name>
    <dbReference type="NCBI Taxonomy" id="1404"/>
    <lineage>
        <taxon>Bacteria</taxon>
        <taxon>Bacillati</taxon>
        <taxon>Bacillota</taxon>
        <taxon>Bacilli</taxon>
        <taxon>Bacillales</taxon>
        <taxon>Bacillaceae</taxon>
        <taxon>Priestia</taxon>
    </lineage>
</organism>
<sequence>MEWFALGKKRSKLGKWIDRRGISQTTLVNKTKLSKGTVSRVCSDKDYLPSSTTATKILRFLKKLDSTVTYEDFWM</sequence>
<dbReference type="CDD" id="cd00093">
    <property type="entry name" value="HTH_XRE"/>
    <property type="match status" value="1"/>
</dbReference>
<reference evidence="1" key="1">
    <citation type="journal article" date="2024" name="Appl Microbiol">
        <title>Effect of kuratsuki Bacillus and Priestia on Taste of Sake.</title>
        <authorList>
            <person name="Kobayashi K."/>
            <person name="Nishida H."/>
        </authorList>
    </citation>
    <scope>NUCLEOTIDE SEQUENCE</scope>
    <source>
        <strain evidence="1">B-12</strain>
    </source>
</reference>
<gene>
    <name evidence="1" type="ORF">ShirakiTB12_54200</name>
</gene>
<dbReference type="Gene3D" id="1.10.260.40">
    <property type="entry name" value="lambda repressor-like DNA-binding domains"/>
    <property type="match status" value="1"/>
</dbReference>
<dbReference type="RefSeq" id="WP_308359077.1">
    <property type="nucleotide sequence ID" value="NZ_BSYK01000004.1"/>
</dbReference>